<proteinExistence type="predicted"/>
<sequence>MNRRLAATVVVLLSPTALMACGGDEPAVFGASGAWSRPTPSGATNGVLYLTITSDTDDALVAVDVPEQVAAAVELHETTIEHGGAGGHHGGGGGEVVSMGQVTSFEIAADGSLTFSPGGNHVMLIDLAEPLQTDERYVATLRFESGRTLDVDVVVADNPPG</sequence>
<dbReference type="PANTHER" id="PTHR36302">
    <property type="entry name" value="BLR7088 PROTEIN"/>
    <property type="match status" value="1"/>
</dbReference>
<dbReference type="PROSITE" id="PS51257">
    <property type="entry name" value="PROKAR_LIPOPROTEIN"/>
    <property type="match status" value="1"/>
</dbReference>
<dbReference type="InterPro" id="IPR036182">
    <property type="entry name" value="PCuAC_sf"/>
</dbReference>
<dbReference type="EMBL" id="CAEZSR010000121">
    <property type="protein sequence ID" value="CAB4576025.1"/>
    <property type="molecule type" value="Genomic_DNA"/>
</dbReference>
<evidence type="ECO:0000313" key="1">
    <source>
        <dbReference type="EMBL" id="CAB4576025.1"/>
    </source>
</evidence>
<dbReference type="Gene3D" id="2.60.40.1890">
    <property type="entry name" value="PCu(A)C copper chaperone"/>
    <property type="match status" value="1"/>
</dbReference>
<gene>
    <name evidence="1" type="ORF">UFOPK1493_02716</name>
</gene>
<name>A0A6J6EKZ6_9ZZZZ</name>
<accession>A0A6J6EKZ6</accession>
<dbReference type="InterPro" id="IPR007410">
    <property type="entry name" value="LpqE-like"/>
</dbReference>
<dbReference type="InterPro" id="IPR058248">
    <property type="entry name" value="Lxx211020-like"/>
</dbReference>
<dbReference type="Pfam" id="PF04314">
    <property type="entry name" value="PCuAC"/>
    <property type="match status" value="1"/>
</dbReference>
<dbReference type="AlphaFoldDB" id="A0A6J6EKZ6"/>
<reference evidence="1" key="1">
    <citation type="submission" date="2020-05" db="EMBL/GenBank/DDBJ databases">
        <authorList>
            <person name="Chiriac C."/>
            <person name="Salcher M."/>
            <person name="Ghai R."/>
            <person name="Kavagutti S V."/>
        </authorList>
    </citation>
    <scope>NUCLEOTIDE SEQUENCE</scope>
</reference>
<protein>
    <submittedName>
        <fullName evidence="1">Unannotated protein</fullName>
    </submittedName>
</protein>
<dbReference type="SUPFAM" id="SSF110087">
    <property type="entry name" value="DR1885-like metal-binding protein"/>
    <property type="match status" value="1"/>
</dbReference>
<organism evidence="1">
    <name type="scientific">freshwater metagenome</name>
    <dbReference type="NCBI Taxonomy" id="449393"/>
    <lineage>
        <taxon>unclassified sequences</taxon>
        <taxon>metagenomes</taxon>
        <taxon>ecological metagenomes</taxon>
    </lineage>
</organism>
<dbReference type="PANTHER" id="PTHR36302:SF1">
    <property type="entry name" value="COPPER CHAPERONE PCU(A)C"/>
    <property type="match status" value="1"/>
</dbReference>